<feature type="signal peptide" evidence="3">
    <location>
        <begin position="1"/>
        <end position="22"/>
    </location>
</feature>
<protein>
    <submittedName>
        <fullName evidence="4">Ribonuclease T</fullName>
    </submittedName>
</protein>
<dbReference type="GO" id="GO:0033897">
    <property type="term" value="F:ribonuclease T2 activity"/>
    <property type="evidence" value="ECO:0007669"/>
    <property type="project" value="InterPro"/>
</dbReference>
<comment type="similarity">
    <text evidence="1 2">Belongs to the RNase T2 family.</text>
</comment>
<dbReference type="InterPro" id="IPR001568">
    <property type="entry name" value="RNase_T2-like"/>
</dbReference>
<dbReference type="Pfam" id="PF00445">
    <property type="entry name" value="Ribonuclease_T2"/>
    <property type="match status" value="1"/>
</dbReference>
<dbReference type="GO" id="GO:0006401">
    <property type="term" value="P:RNA catabolic process"/>
    <property type="evidence" value="ECO:0007669"/>
    <property type="project" value="UniProtKB-ARBA"/>
</dbReference>
<dbReference type="InterPro" id="IPR036430">
    <property type="entry name" value="RNase_T2-like_sf"/>
</dbReference>
<dbReference type="PANTHER" id="PTHR11240">
    <property type="entry name" value="RIBONUCLEASE T2"/>
    <property type="match status" value="1"/>
</dbReference>
<dbReference type="Proteomes" id="UP000248975">
    <property type="component" value="Unassembled WGS sequence"/>
</dbReference>
<dbReference type="GO" id="GO:0003723">
    <property type="term" value="F:RNA binding"/>
    <property type="evidence" value="ECO:0007669"/>
    <property type="project" value="InterPro"/>
</dbReference>
<dbReference type="InterPro" id="IPR018188">
    <property type="entry name" value="RNase_T2_His_AS_1"/>
</dbReference>
<evidence type="ECO:0000256" key="2">
    <source>
        <dbReference type="RuleBase" id="RU004328"/>
    </source>
</evidence>
<dbReference type="InterPro" id="IPR039378">
    <property type="entry name" value="RNase_T2_prok"/>
</dbReference>
<gene>
    <name evidence="4" type="ORF">DI533_12285</name>
</gene>
<dbReference type="CDD" id="cd01062">
    <property type="entry name" value="RNase_T2_prok"/>
    <property type="match status" value="1"/>
</dbReference>
<name>A0A2W5U3G7_CERSP</name>
<evidence type="ECO:0000256" key="1">
    <source>
        <dbReference type="ARBA" id="ARBA00007469"/>
    </source>
</evidence>
<dbReference type="AlphaFoldDB" id="A0A2W5U3G7"/>
<dbReference type="PROSITE" id="PS00530">
    <property type="entry name" value="RNASE_T2_1"/>
    <property type="match status" value="1"/>
</dbReference>
<dbReference type="EMBL" id="QFQS01000002">
    <property type="protein sequence ID" value="PZQ97913.1"/>
    <property type="molecule type" value="Genomic_DNA"/>
</dbReference>
<keyword evidence="3" id="KW-0732">Signal</keyword>
<proteinExistence type="inferred from homology"/>
<organism evidence="4 5">
    <name type="scientific">Cereibacter sphaeroides</name>
    <name type="common">Rhodobacter sphaeroides</name>
    <dbReference type="NCBI Taxonomy" id="1063"/>
    <lineage>
        <taxon>Bacteria</taxon>
        <taxon>Pseudomonadati</taxon>
        <taxon>Pseudomonadota</taxon>
        <taxon>Alphaproteobacteria</taxon>
        <taxon>Rhodobacterales</taxon>
        <taxon>Paracoccaceae</taxon>
        <taxon>Cereibacter</taxon>
    </lineage>
</organism>
<evidence type="ECO:0000256" key="3">
    <source>
        <dbReference type="SAM" id="SignalP"/>
    </source>
</evidence>
<accession>A0A2W5U3G7</accession>
<sequence length="215" mass="24029">MRLFPLLGLLLLLSPLAGPVRADGQRAGDFDYYVLSLGWSPNWCAREGDARRDDQCDPRHNFGFTLHGLWPQYETGYPSYCRTAARDPSRGESAAMADISGSGGLSWYQWKKHGRCSGLSARDYFALSRQAYDSMKMPDVFQRLNRDITLPASVVEDAFIEANPGLARDQITVTCADGMIQEVRICLTTDLTPRRCGPDVIRDCKLKDAVMEAVR</sequence>
<dbReference type="SUPFAM" id="SSF55895">
    <property type="entry name" value="Ribonuclease Rh-like"/>
    <property type="match status" value="1"/>
</dbReference>
<dbReference type="PANTHER" id="PTHR11240:SF22">
    <property type="entry name" value="RIBONUCLEASE T2"/>
    <property type="match status" value="1"/>
</dbReference>
<comment type="caution">
    <text evidence="4">The sequence shown here is derived from an EMBL/GenBank/DDBJ whole genome shotgun (WGS) entry which is preliminary data.</text>
</comment>
<reference evidence="4 5" key="1">
    <citation type="submission" date="2017-08" db="EMBL/GenBank/DDBJ databases">
        <title>Infants hospitalized years apart are colonized by the same room-sourced microbial strains.</title>
        <authorList>
            <person name="Brooks B."/>
            <person name="Olm M.R."/>
            <person name="Firek B.A."/>
            <person name="Baker R."/>
            <person name="Thomas B.C."/>
            <person name="Morowitz M.J."/>
            <person name="Banfield J.F."/>
        </authorList>
    </citation>
    <scope>NUCLEOTIDE SEQUENCE [LARGE SCALE GENOMIC DNA]</scope>
    <source>
        <strain evidence="4">S2_003_000_R2_11</strain>
    </source>
</reference>
<dbReference type="Gene3D" id="3.90.730.10">
    <property type="entry name" value="Ribonuclease T2-like"/>
    <property type="match status" value="1"/>
</dbReference>
<evidence type="ECO:0000313" key="5">
    <source>
        <dbReference type="Proteomes" id="UP000248975"/>
    </source>
</evidence>
<feature type="chain" id="PRO_5016100173" evidence="3">
    <location>
        <begin position="23"/>
        <end position="215"/>
    </location>
</feature>
<evidence type="ECO:0000313" key="4">
    <source>
        <dbReference type="EMBL" id="PZQ97913.1"/>
    </source>
</evidence>